<dbReference type="Proteomes" id="UP000363661">
    <property type="component" value="Unassembled WGS sequence"/>
</dbReference>
<name>A0A564T4X9_9FIRM</name>
<sequence>MERIQHLNTEFRTEVKKERYRLNLSLSYRLRASNQNLYEVFQIRPVKQTLLFGIKKRGWCYIVEDTCKAGAFRIHLVQYVSKSQTGTTHGNCSGSYVTCFQGDEVERAGVRCNIASSLRPYSPPNPLLQYGESDRQIQIYTTKFIF</sequence>
<proteinExistence type="predicted"/>
<protein>
    <submittedName>
        <fullName evidence="1">Uncharacterized protein</fullName>
    </submittedName>
</protein>
<reference evidence="1 2" key="1">
    <citation type="submission" date="2019-07" db="EMBL/GenBank/DDBJ databases">
        <authorList>
            <person name="Hibberd C M."/>
            <person name="Gehrig L. J."/>
            <person name="Chang H.-W."/>
            <person name="Venkatesh S."/>
        </authorList>
    </citation>
    <scope>NUCLEOTIDE SEQUENCE [LARGE SCALE GENOMIC DNA]</scope>
    <source>
        <strain evidence="1">Ruminococcus_torques_SSTS_Bg7063</strain>
    </source>
</reference>
<keyword evidence="2" id="KW-1185">Reference proteome</keyword>
<evidence type="ECO:0000313" key="1">
    <source>
        <dbReference type="EMBL" id="VUX02498.1"/>
    </source>
</evidence>
<dbReference type="AlphaFoldDB" id="A0A564T4X9"/>
<organism evidence="1 2">
    <name type="scientific">[Ruminococcus] torques</name>
    <dbReference type="NCBI Taxonomy" id="33039"/>
    <lineage>
        <taxon>Bacteria</taxon>
        <taxon>Bacillati</taxon>
        <taxon>Bacillota</taxon>
        <taxon>Clostridia</taxon>
        <taxon>Lachnospirales</taxon>
        <taxon>Lachnospiraceae</taxon>
        <taxon>Mediterraneibacter</taxon>
    </lineage>
</organism>
<gene>
    <name evidence="1" type="ORF">RTSSTS7063_00963</name>
</gene>
<dbReference type="EMBL" id="CABHNA010000039">
    <property type="protein sequence ID" value="VUX02498.1"/>
    <property type="molecule type" value="Genomic_DNA"/>
</dbReference>
<evidence type="ECO:0000313" key="2">
    <source>
        <dbReference type="Proteomes" id="UP000363661"/>
    </source>
</evidence>
<accession>A0A564T4X9</accession>